<evidence type="ECO:0000313" key="1">
    <source>
        <dbReference type="EMBL" id="AHJ86591.1"/>
    </source>
</evidence>
<keyword evidence="2" id="KW-1185">Reference proteome</keyword>
<reference evidence="1 2" key="1">
    <citation type="journal article" date="2014" name="Genome Announc.">
        <title>Complete genome sequences of nine mycobacteriophages.</title>
        <authorList>
            <person name="Franceschelli J.J."/>
            <person name="Suarez C.A."/>
            <person name="Teran L."/>
            <person name="Raya R.R."/>
            <person name="Morbidoni H.R."/>
        </authorList>
    </citation>
    <scope>NUCLEOTIDE SEQUENCE [LARGE SCALE GENOMIC DNA]</scope>
</reference>
<name>W8EGT5_9CAUD</name>
<dbReference type="OrthoDB" id="20133at10239"/>
<dbReference type="RefSeq" id="YP_009009698.1">
    <property type="nucleotide sequence ID" value="NC_023604.1"/>
</dbReference>
<dbReference type="Proteomes" id="UP000203363">
    <property type="component" value="Segment"/>
</dbReference>
<protein>
    <recommendedName>
        <fullName evidence="3">ParB/Sulfiredoxin domain-containing protein</fullName>
    </recommendedName>
</protein>
<dbReference type="EMBL" id="KJ410133">
    <property type="protein sequence ID" value="AHJ86591.1"/>
    <property type="molecule type" value="Genomic_DNA"/>
</dbReference>
<organism evidence="1 2">
    <name type="scientific">Mycobacterium phage Jolie2</name>
    <dbReference type="NCBI Taxonomy" id="1458831"/>
    <lineage>
        <taxon>Viruses</taxon>
        <taxon>Duplodnaviria</taxon>
        <taxon>Heunggongvirae</taxon>
        <taxon>Uroviricota</taxon>
        <taxon>Caudoviricetes</taxon>
        <taxon>Gclasvirinae</taxon>
        <taxon>Jolieduovirus</taxon>
        <taxon>Jolieduovirus jolie2</taxon>
    </lineage>
</organism>
<dbReference type="GeneID" id="18506192"/>
<accession>W8EGT5</accession>
<evidence type="ECO:0000313" key="2">
    <source>
        <dbReference type="Proteomes" id="UP000203363"/>
    </source>
</evidence>
<gene>
    <name evidence="1" type="ORF">Jolie2_41</name>
</gene>
<evidence type="ECO:0008006" key="3">
    <source>
        <dbReference type="Google" id="ProtNLM"/>
    </source>
</evidence>
<proteinExistence type="predicted"/>
<dbReference type="KEGG" id="vg:18506192"/>
<sequence>MTATVQTHQKRNGVTVSHQNTAPAVTSSFTKLTPADARELLDRNTHNRPVNEGDVLKWAAEMEAGLWTLNGEPIIVGASGRLLDGQHRLMALALQPEGTSIEFLVIVGIPDEAQKTMDQGRARSLSDVLTLDGLDVSRSHAGAIRAYLTWTEDLMFIDRKAAAAKLTNPYITRWAQANPEPVELMRQGMTYRRIRARTALTAAIFARLAEVHGVDTADEFFQRVGDGLNQSAGSPVMALRRRLDNIAGENKGGVKARIADRDVIGMFVTAFNAWVQGRTLEKIQRPTRAGYTAHTFPTIAEPS</sequence>